<sequence>MTAVLKLNTVARDVTRNPPPSRMERAGLFIVNDYNGTKYDLGDGPDNDAYNMAKIVGQFGFKNWYLRNGTKRQFLEQLDYFFENTTVHLVLFYVGHGTNVKDIEGDEADGYDEAFFFKDGVMVDDILISHLIDHKNPTSKLTLLTDACHSGSVWDIQGGNFKGRRLPENIISISAASDQQTAKQTVVENSEQGMFSYNFRKLLRQNRDMTPRQLKTGLRTILAKYQQTVNIATTSGELVDSPLMEP</sequence>
<feature type="domain" description="Peptidase C14 caspase" evidence="2">
    <location>
        <begin position="28"/>
        <end position="230"/>
    </location>
</feature>
<proteinExistence type="inferred from homology"/>
<reference evidence="3" key="2">
    <citation type="journal article" date="2007" name="Science">
        <title>Draft genome sequence of the sexually transmitted pathogen Trichomonas vaginalis.</title>
        <authorList>
            <person name="Carlton J.M."/>
            <person name="Hirt R.P."/>
            <person name="Silva J.C."/>
            <person name="Delcher A.L."/>
            <person name="Schatz M."/>
            <person name="Zhao Q."/>
            <person name="Wortman J.R."/>
            <person name="Bidwell S.L."/>
            <person name="Alsmark U.C.M."/>
            <person name="Besteiro S."/>
            <person name="Sicheritz-Ponten T."/>
            <person name="Noel C.J."/>
            <person name="Dacks J.B."/>
            <person name="Foster P.G."/>
            <person name="Simillion C."/>
            <person name="Van de Peer Y."/>
            <person name="Miranda-Saavedra D."/>
            <person name="Barton G.J."/>
            <person name="Westrop G.D."/>
            <person name="Mueller S."/>
            <person name="Dessi D."/>
            <person name="Fiori P.L."/>
            <person name="Ren Q."/>
            <person name="Paulsen I."/>
            <person name="Zhang H."/>
            <person name="Bastida-Corcuera F.D."/>
            <person name="Simoes-Barbosa A."/>
            <person name="Brown M.T."/>
            <person name="Hayes R.D."/>
            <person name="Mukherjee M."/>
            <person name="Okumura C.Y."/>
            <person name="Schneider R."/>
            <person name="Smith A.J."/>
            <person name="Vanacova S."/>
            <person name="Villalvazo M."/>
            <person name="Haas B.J."/>
            <person name="Pertea M."/>
            <person name="Feldblyum T.V."/>
            <person name="Utterback T.R."/>
            <person name="Shu C.L."/>
            <person name="Osoegawa K."/>
            <person name="de Jong P.J."/>
            <person name="Hrdy I."/>
            <person name="Horvathova L."/>
            <person name="Zubacova Z."/>
            <person name="Dolezal P."/>
            <person name="Malik S.B."/>
            <person name="Logsdon J.M. Jr."/>
            <person name="Henze K."/>
            <person name="Gupta A."/>
            <person name="Wang C.C."/>
            <person name="Dunne R.L."/>
            <person name="Upcroft J.A."/>
            <person name="Upcroft P."/>
            <person name="White O."/>
            <person name="Salzberg S.L."/>
            <person name="Tang P."/>
            <person name="Chiu C.-H."/>
            <person name="Lee Y.-S."/>
            <person name="Embley T.M."/>
            <person name="Coombs G.H."/>
            <person name="Mottram J.C."/>
            <person name="Tachezy J."/>
            <person name="Fraser-Liggett C.M."/>
            <person name="Johnson P.J."/>
        </authorList>
    </citation>
    <scope>NUCLEOTIDE SEQUENCE [LARGE SCALE GENOMIC DNA]</scope>
    <source>
        <strain evidence="3">G3</strain>
    </source>
</reference>
<dbReference type="Gene3D" id="3.40.50.12660">
    <property type="match status" value="1"/>
</dbReference>
<dbReference type="GO" id="GO:0005737">
    <property type="term" value="C:cytoplasm"/>
    <property type="evidence" value="ECO:0000318"/>
    <property type="project" value="GO_Central"/>
</dbReference>
<dbReference type="InterPro" id="IPR011600">
    <property type="entry name" value="Pept_C14_caspase"/>
</dbReference>
<keyword evidence="4" id="KW-1185">Reference proteome</keyword>
<protein>
    <submittedName>
        <fullName evidence="3">Clan CD, family C14, metacaspase-like cysteine peptidase</fullName>
    </submittedName>
</protein>
<dbReference type="PANTHER" id="PTHR48104:SF30">
    <property type="entry name" value="METACASPASE-1"/>
    <property type="match status" value="1"/>
</dbReference>
<dbReference type="FunCoup" id="A2DMP6">
    <property type="interactions" value="406"/>
</dbReference>
<gene>
    <name evidence="3" type="ORF">TVAG_253790</name>
</gene>
<dbReference type="GO" id="GO:0004197">
    <property type="term" value="F:cysteine-type endopeptidase activity"/>
    <property type="evidence" value="ECO:0000318"/>
    <property type="project" value="GO_Central"/>
</dbReference>
<dbReference type="RefSeq" id="XP_001579253.1">
    <property type="nucleotide sequence ID" value="XM_001579203.1"/>
</dbReference>
<evidence type="ECO:0000259" key="2">
    <source>
        <dbReference type="Pfam" id="PF00656"/>
    </source>
</evidence>
<dbReference type="SUPFAM" id="SSF52129">
    <property type="entry name" value="Caspase-like"/>
    <property type="match status" value="1"/>
</dbReference>
<evidence type="ECO:0000313" key="4">
    <source>
        <dbReference type="Proteomes" id="UP000001542"/>
    </source>
</evidence>
<dbReference type="eggNOG" id="KOG1546">
    <property type="taxonomic scope" value="Eukaryota"/>
</dbReference>
<name>A2DMP6_TRIV3</name>
<organism evidence="3 4">
    <name type="scientific">Trichomonas vaginalis (strain ATCC PRA-98 / G3)</name>
    <dbReference type="NCBI Taxonomy" id="412133"/>
    <lineage>
        <taxon>Eukaryota</taxon>
        <taxon>Metamonada</taxon>
        <taxon>Parabasalia</taxon>
        <taxon>Trichomonadida</taxon>
        <taxon>Trichomonadidae</taxon>
        <taxon>Trichomonas</taxon>
    </lineage>
</organism>
<dbReference type="AlphaFoldDB" id="A2DMP6"/>
<dbReference type="STRING" id="5722.A2DMP6"/>
<dbReference type="EMBL" id="DS113220">
    <property type="protein sequence ID" value="EAY18267.1"/>
    <property type="molecule type" value="Genomic_DNA"/>
</dbReference>
<dbReference type="InterPro" id="IPR050452">
    <property type="entry name" value="Metacaspase"/>
</dbReference>
<evidence type="ECO:0000313" key="3">
    <source>
        <dbReference type="EMBL" id="EAY18267.1"/>
    </source>
</evidence>
<comment type="similarity">
    <text evidence="1">Belongs to the peptidase C14B family.</text>
</comment>
<dbReference type="VEuPathDB" id="TrichDB:TVAGG3_0059750"/>
<dbReference type="InParanoid" id="A2DMP6"/>
<reference evidence="3" key="1">
    <citation type="submission" date="2006-10" db="EMBL/GenBank/DDBJ databases">
        <authorList>
            <person name="Amadeo P."/>
            <person name="Zhao Q."/>
            <person name="Wortman J."/>
            <person name="Fraser-Liggett C."/>
            <person name="Carlton J."/>
        </authorList>
    </citation>
    <scope>NUCLEOTIDE SEQUENCE</scope>
    <source>
        <strain evidence="3">G3</strain>
    </source>
</reference>
<dbReference type="OrthoDB" id="3223806at2759"/>
<dbReference type="SMR" id="A2DMP6"/>
<dbReference type="KEGG" id="tva:5463778"/>
<dbReference type="Pfam" id="PF00656">
    <property type="entry name" value="Peptidase_C14"/>
    <property type="match status" value="1"/>
</dbReference>
<evidence type="ECO:0000256" key="1">
    <source>
        <dbReference type="ARBA" id="ARBA00009005"/>
    </source>
</evidence>
<dbReference type="GO" id="GO:0006508">
    <property type="term" value="P:proteolysis"/>
    <property type="evidence" value="ECO:0000318"/>
    <property type="project" value="GO_Central"/>
</dbReference>
<accession>A2DMP6</accession>
<dbReference type="PANTHER" id="PTHR48104">
    <property type="entry name" value="METACASPASE-4"/>
    <property type="match status" value="1"/>
</dbReference>
<dbReference type="VEuPathDB" id="TrichDB:TVAG_253790"/>
<dbReference type="Proteomes" id="UP000001542">
    <property type="component" value="Unassembled WGS sequence"/>
</dbReference>
<dbReference type="InterPro" id="IPR029030">
    <property type="entry name" value="Caspase-like_dom_sf"/>
</dbReference>